<organism evidence="2 3">
    <name type="scientific">Terfezia boudieri ATCC MYA-4762</name>
    <dbReference type="NCBI Taxonomy" id="1051890"/>
    <lineage>
        <taxon>Eukaryota</taxon>
        <taxon>Fungi</taxon>
        <taxon>Dikarya</taxon>
        <taxon>Ascomycota</taxon>
        <taxon>Pezizomycotina</taxon>
        <taxon>Pezizomycetes</taxon>
        <taxon>Pezizales</taxon>
        <taxon>Pezizaceae</taxon>
        <taxon>Terfezia</taxon>
    </lineage>
</organism>
<evidence type="ECO:0000256" key="1">
    <source>
        <dbReference type="SAM" id="MobiDB-lite"/>
    </source>
</evidence>
<feature type="region of interest" description="Disordered" evidence="1">
    <location>
        <begin position="246"/>
        <end position="274"/>
    </location>
</feature>
<dbReference type="Proteomes" id="UP000267821">
    <property type="component" value="Unassembled WGS sequence"/>
</dbReference>
<keyword evidence="3" id="KW-1185">Reference proteome</keyword>
<protein>
    <submittedName>
        <fullName evidence="2">Uncharacterized protein</fullName>
    </submittedName>
</protein>
<sequence length="306" mass="34447">MRTVSIVSSVYLYHPDAAKLGRIVLNPQDPLESFLDLYPKQDELKEIHESPGIKLSCTYNATKTKSLKGALLQLFFGLLSSSTIGEASVEGETKRYHLGNAEIHFRQACKGEVVREWLQENVVKPKVDAYMIVGYHTITNPKFVRGNILAKKMTFSADDALVIRAAVPGHQGVAKVGNSTWNHRDFQQKFSANGEGVFAVQYRKVIYRVERWYADSQAGLKDSKWYMFLDVRGQDDQGHYTVEADLGEPAGYEPEPEDSDDEDEEPIEPPESYFVEASACAEDGDNIEEEFIFFQDTPSSGEENEE</sequence>
<evidence type="ECO:0000313" key="2">
    <source>
        <dbReference type="EMBL" id="RPB23308.1"/>
    </source>
</evidence>
<name>A0A3N4LNR5_9PEZI</name>
<dbReference type="InParanoid" id="A0A3N4LNR5"/>
<feature type="compositionally biased region" description="Acidic residues" evidence="1">
    <location>
        <begin position="254"/>
        <end position="268"/>
    </location>
</feature>
<reference evidence="2 3" key="1">
    <citation type="journal article" date="2018" name="Nat. Ecol. Evol.">
        <title>Pezizomycetes genomes reveal the molecular basis of ectomycorrhizal truffle lifestyle.</title>
        <authorList>
            <person name="Murat C."/>
            <person name="Payen T."/>
            <person name="Noel B."/>
            <person name="Kuo A."/>
            <person name="Morin E."/>
            <person name="Chen J."/>
            <person name="Kohler A."/>
            <person name="Krizsan K."/>
            <person name="Balestrini R."/>
            <person name="Da Silva C."/>
            <person name="Montanini B."/>
            <person name="Hainaut M."/>
            <person name="Levati E."/>
            <person name="Barry K.W."/>
            <person name="Belfiori B."/>
            <person name="Cichocki N."/>
            <person name="Clum A."/>
            <person name="Dockter R.B."/>
            <person name="Fauchery L."/>
            <person name="Guy J."/>
            <person name="Iotti M."/>
            <person name="Le Tacon F."/>
            <person name="Lindquist E.A."/>
            <person name="Lipzen A."/>
            <person name="Malagnac F."/>
            <person name="Mello A."/>
            <person name="Molinier V."/>
            <person name="Miyauchi S."/>
            <person name="Poulain J."/>
            <person name="Riccioni C."/>
            <person name="Rubini A."/>
            <person name="Sitrit Y."/>
            <person name="Splivallo R."/>
            <person name="Traeger S."/>
            <person name="Wang M."/>
            <person name="Zifcakova L."/>
            <person name="Wipf D."/>
            <person name="Zambonelli A."/>
            <person name="Paolocci F."/>
            <person name="Nowrousian M."/>
            <person name="Ottonello S."/>
            <person name="Baldrian P."/>
            <person name="Spatafora J.W."/>
            <person name="Henrissat B."/>
            <person name="Nagy L.G."/>
            <person name="Aury J.M."/>
            <person name="Wincker P."/>
            <person name="Grigoriev I.V."/>
            <person name="Bonfante P."/>
            <person name="Martin F.M."/>
        </authorList>
    </citation>
    <scope>NUCLEOTIDE SEQUENCE [LARGE SCALE GENOMIC DNA]</scope>
    <source>
        <strain evidence="2 3">ATCC MYA-4762</strain>
    </source>
</reference>
<evidence type="ECO:0000313" key="3">
    <source>
        <dbReference type="Proteomes" id="UP000267821"/>
    </source>
</evidence>
<dbReference type="OrthoDB" id="5410365at2759"/>
<dbReference type="EMBL" id="ML121547">
    <property type="protein sequence ID" value="RPB23308.1"/>
    <property type="molecule type" value="Genomic_DNA"/>
</dbReference>
<proteinExistence type="predicted"/>
<dbReference type="AlphaFoldDB" id="A0A3N4LNR5"/>
<gene>
    <name evidence="2" type="ORF">L211DRAFT_284203</name>
</gene>
<accession>A0A3N4LNR5</accession>